<keyword evidence="3" id="KW-0648">Protein biosynthesis</keyword>
<dbReference type="Gene3D" id="2.40.50.140">
    <property type="entry name" value="Nucleic acid-binding proteins"/>
    <property type="match status" value="1"/>
</dbReference>
<dbReference type="Pfam" id="PF07541">
    <property type="entry name" value="EIF_2_alpha"/>
    <property type="match status" value="1"/>
</dbReference>
<proteinExistence type="inferred from homology"/>
<gene>
    <name evidence="5" type="ORF">METZ01_LOCUS54199</name>
</gene>
<evidence type="ECO:0000313" key="5">
    <source>
        <dbReference type="EMBL" id="SVA01345.1"/>
    </source>
</evidence>
<evidence type="ECO:0000259" key="4">
    <source>
        <dbReference type="PROSITE" id="PS50126"/>
    </source>
</evidence>
<dbReference type="AlphaFoldDB" id="A0A381SB82"/>
<dbReference type="InterPro" id="IPR003029">
    <property type="entry name" value="S1_domain"/>
</dbReference>
<dbReference type="SUPFAM" id="SSF116742">
    <property type="entry name" value="eIF2alpha middle domain-like"/>
    <property type="match status" value="1"/>
</dbReference>
<dbReference type="InterPro" id="IPR011488">
    <property type="entry name" value="TIF_2_asu"/>
</dbReference>
<comment type="similarity">
    <text evidence="1">Belongs to the eIF-2-alpha family.</text>
</comment>
<organism evidence="5">
    <name type="scientific">marine metagenome</name>
    <dbReference type="NCBI Taxonomy" id="408172"/>
    <lineage>
        <taxon>unclassified sequences</taxon>
        <taxon>metagenomes</taxon>
        <taxon>ecological metagenomes</taxon>
    </lineage>
</organism>
<dbReference type="InterPro" id="IPR024054">
    <property type="entry name" value="TIF2_asu_middle_sf"/>
</dbReference>
<dbReference type="PANTHER" id="PTHR10602:SF0">
    <property type="entry name" value="EUKARYOTIC TRANSLATION INITIATION FACTOR 2 SUBUNIT 1"/>
    <property type="match status" value="1"/>
</dbReference>
<evidence type="ECO:0000256" key="2">
    <source>
        <dbReference type="ARBA" id="ARBA00022540"/>
    </source>
</evidence>
<dbReference type="PROSITE" id="PS50126">
    <property type="entry name" value="S1"/>
    <property type="match status" value="1"/>
</dbReference>
<dbReference type="GO" id="GO:0003743">
    <property type="term" value="F:translation initiation factor activity"/>
    <property type="evidence" value="ECO:0007669"/>
    <property type="project" value="UniProtKB-KW"/>
</dbReference>
<dbReference type="NCBIfam" id="NF003064">
    <property type="entry name" value="PRK03987.1-4"/>
    <property type="match status" value="1"/>
</dbReference>
<dbReference type="GO" id="GO:0043022">
    <property type="term" value="F:ribosome binding"/>
    <property type="evidence" value="ECO:0007669"/>
    <property type="project" value="TreeGrafter"/>
</dbReference>
<dbReference type="Pfam" id="PF00575">
    <property type="entry name" value="S1"/>
    <property type="match status" value="1"/>
</dbReference>
<sequence>MAAATDDWPDEGELLVCTVKNVRENGAYLSLDTYPGKEGFVFIGEIAAGWVRNIRTHVREGQRVVAKVTGVKIERQSVSLSLKSVSEERRRATLQSWKNEQRATQIMRVAADRVGWDHGKTVAVSDEMKEAFGTLYGALEECAISENALANSGFEGSWMGVVTELAIENIVPPFVEIRGKFDIEVWGPEGVNAIKEALMSAEACADGLEEVVLTCHYDGAPHYRVDIRAPDYPSAESVWEAAQKAVTGSIGSVEGSIAIERL</sequence>
<dbReference type="PANTHER" id="PTHR10602">
    <property type="entry name" value="EUKARYOTIC TRANSLATION INITIATION FACTOR 2 SUBUNIT 1"/>
    <property type="match status" value="1"/>
</dbReference>
<dbReference type="Gene3D" id="3.30.70.1130">
    <property type="entry name" value="EIF_2_alpha"/>
    <property type="match status" value="1"/>
</dbReference>
<accession>A0A381SB82</accession>
<dbReference type="InterPro" id="IPR024055">
    <property type="entry name" value="TIF2_asu_C"/>
</dbReference>
<dbReference type="SUPFAM" id="SSF110993">
    <property type="entry name" value="eIF-2-alpha, C-terminal domain"/>
    <property type="match status" value="1"/>
</dbReference>
<feature type="domain" description="S1 motif" evidence="4">
    <location>
        <begin position="12"/>
        <end position="83"/>
    </location>
</feature>
<evidence type="ECO:0000256" key="1">
    <source>
        <dbReference type="ARBA" id="ARBA00007223"/>
    </source>
</evidence>
<dbReference type="Gene3D" id="1.10.150.190">
    <property type="entry name" value="Translation initiation factor 2, subunit 1, domain 2"/>
    <property type="match status" value="1"/>
</dbReference>
<evidence type="ECO:0000256" key="3">
    <source>
        <dbReference type="ARBA" id="ARBA00022917"/>
    </source>
</evidence>
<name>A0A381SB82_9ZZZZ</name>
<dbReference type="InterPro" id="IPR012340">
    <property type="entry name" value="NA-bd_OB-fold"/>
</dbReference>
<dbReference type="EMBL" id="UINC01002894">
    <property type="protein sequence ID" value="SVA01345.1"/>
    <property type="molecule type" value="Genomic_DNA"/>
</dbReference>
<dbReference type="SMART" id="SM00316">
    <property type="entry name" value="S1"/>
    <property type="match status" value="1"/>
</dbReference>
<reference evidence="5" key="1">
    <citation type="submission" date="2018-05" db="EMBL/GenBank/DDBJ databases">
        <authorList>
            <person name="Lanie J.A."/>
            <person name="Ng W.-L."/>
            <person name="Kazmierczak K.M."/>
            <person name="Andrzejewski T.M."/>
            <person name="Davidsen T.M."/>
            <person name="Wayne K.J."/>
            <person name="Tettelin H."/>
            <person name="Glass J.I."/>
            <person name="Rusch D."/>
            <person name="Podicherti R."/>
            <person name="Tsui H.-C.T."/>
            <person name="Winkler M.E."/>
        </authorList>
    </citation>
    <scope>NUCLEOTIDE SEQUENCE</scope>
</reference>
<dbReference type="GO" id="GO:0003723">
    <property type="term" value="F:RNA binding"/>
    <property type="evidence" value="ECO:0007669"/>
    <property type="project" value="InterPro"/>
</dbReference>
<dbReference type="SUPFAM" id="SSF50249">
    <property type="entry name" value="Nucleic acid-binding proteins"/>
    <property type="match status" value="1"/>
</dbReference>
<dbReference type="CDD" id="cd04452">
    <property type="entry name" value="S1_IF2_alpha"/>
    <property type="match status" value="1"/>
</dbReference>
<dbReference type="InterPro" id="IPR044126">
    <property type="entry name" value="S1_IF2_alpha"/>
</dbReference>
<keyword evidence="2" id="KW-0396">Initiation factor</keyword>
<protein>
    <recommendedName>
        <fullName evidence="4">S1 motif domain-containing protein</fullName>
    </recommendedName>
</protein>